<evidence type="ECO:0008006" key="4">
    <source>
        <dbReference type="Google" id="ProtNLM"/>
    </source>
</evidence>
<evidence type="ECO:0000313" key="2">
    <source>
        <dbReference type="EMBL" id="SQH77655.1"/>
    </source>
</evidence>
<dbReference type="RefSeq" id="WP_145981874.1">
    <property type="nucleotide sequence ID" value="NZ_LS483452.1"/>
</dbReference>
<keyword evidence="1" id="KW-1133">Transmembrane helix</keyword>
<dbReference type="KEGG" id="sbk:SHEWBE_3692"/>
<protein>
    <recommendedName>
        <fullName evidence="4">Lipoprotein</fullName>
    </recommendedName>
</protein>
<evidence type="ECO:0000256" key="1">
    <source>
        <dbReference type="SAM" id="Phobius"/>
    </source>
</evidence>
<dbReference type="AlphaFoldDB" id="A0A330M6R3"/>
<proteinExistence type="predicted"/>
<gene>
    <name evidence="2" type="ORF">SHEWBE_3692</name>
</gene>
<dbReference type="PROSITE" id="PS51257">
    <property type="entry name" value="PROKAR_LIPOPROTEIN"/>
    <property type="match status" value="1"/>
</dbReference>
<sequence>MKKIGLLIAIIGSLACVIYPPFENGSWSGYGFIWQSFKTFFGTMNVSDWINMQQLGLQLVIINIIGFGLAIVGDLQEKKS</sequence>
<reference evidence="3" key="1">
    <citation type="submission" date="2018-06" db="EMBL/GenBank/DDBJ databases">
        <authorList>
            <person name="Cea G.-C."/>
            <person name="William W."/>
        </authorList>
    </citation>
    <scope>NUCLEOTIDE SEQUENCE [LARGE SCALE GENOMIC DNA]</scope>
    <source>
        <strain evidence="3">DB21MT-2</strain>
    </source>
</reference>
<accession>A0A330M6R3</accession>
<evidence type="ECO:0000313" key="3">
    <source>
        <dbReference type="Proteomes" id="UP000250123"/>
    </source>
</evidence>
<dbReference type="Proteomes" id="UP000250123">
    <property type="component" value="Chromosome SHEWBE"/>
</dbReference>
<organism evidence="2 3">
    <name type="scientific">Shewanella benthica</name>
    <dbReference type="NCBI Taxonomy" id="43661"/>
    <lineage>
        <taxon>Bacteria</taxon>
        <taxon>Pseudomonadati</taxon>
        <taxon>Pseudomonadota</taxon>
        <taxon>Gammaproteobacteria</taxon>
        <taxon>Alteromonadales</taxon>
        <taxon>Shewanellaceae</taxon>
        <taxon>Shewanella</taxon>
    </lineage>
</organism>
<feature type="transmembrane region" description="Helical" evidence="1">
    <location>
        <begin position="55"/>
        <end position="75"/>
    </location>
</feature>
<name>A0A330M6R3_9GAMM</name>
<keyword evidence="1" id="KW-0472">Membrane</keyword>
<dbReference type="EMBL" id="LS483452">
    <property type="protein sequence ID" value="SQH77655.1"/>
    <property type="molecule type" value="Genomic_DNA"/>
</dbReference>
<keyword evidence="1" id="KW-0812">Transmembrane</keyword>